<dbReference type="AlphaFoldDB" id="A0A2J8W7Q4"/>
<proteinExistence type="predicted"/>
<protein>
    <submittedName>
        <fullName evidence="1">SEPT4 isoform 8</fullName>
    </submittedName>
</protein>
<organism evidence="1">
    <name type="scientific">Pongo abelii</name>
    <name type="common">Sumatran orangutan</name>
    <name type="synonym">Pongo pygmaeus abelii</name>
    <dbReference type="NCBI Taxonomy" id="9601"/>
    <lineage>
        <taxon>Eukaryota</taxon>
        <taxon>Metazoa</taxon>
        <taxon>Chordata</taxon>
        <taxon>Craniata</taxon>
        <taxon>Vertebrata</taxon>
        <taxon>Euteleostomi</taxon>
        <taxon>Mammalia</taxon>
        <taxon>Eutheria</taxon>
        <taxon>Euarchontoglires</taxon>
        <taxon>Primates</taxon>
        <taxon>Haplorrhini</taxon>
        <taxon>Catarrhini</taxon>
        <taxon>Hominidae</taxon>
        <taxon>Pongo</taxon>
    </lineage>
</organism>
<name>A0A2J8W7Q4_PONAB</name>
<sequence>MIKRFLEDTTDDGELSKMTRSMWALQPFPTKSTESP</sequence>
<accession>A0A2J8W7Q4</accession>
<evidence type="ECO:0000313" key="1">
    <source>
        <dbReference type="EMBL" id="PNJ65804.1"/>
    </source>
</evidence>
<reference evidence="1" key="1">
    <citation type="submission" date="2017-12" db="EMBL/GenBank/DDBJ databases">
        <title>High-resolution comparative analysis of great ape genomes.</title>
        <authorList>
            <person name="Pollen A."/>
            <person name="Hastie A."/>
            <person name="Hormozdiari F."/>
            <person name="Dougherty M."/>
            <person name="Liu R."/>
            <person name="Chaisson M."/>
            <person name="Hoppe E."/>
            <person name="Hill C."/>
            <person name="Pang A."/>
            <person name="Hillier L."/>
            <person name="Baker C."/>
            <person name="Armstrong J."/>
            <person name="Shendure J."/>
            <person name="Paten B."/>
            <person name="Wilson R."/>
            <person name="Chao H."/>
            <person name="Schneider V."/>
            <person name="Ventura M."/>
            <person name="Kronenberg Z."/>
            <person name="Murali S."/>
            <person name="Gordon D."/>
            <person name="Cantsilieris S."/>
            <person name="Munson K."/>
            <person name="Nelson B."/>
            <person name="Raja A."/>
            <person name="Underwood J."/>
            <person name="Diekhans M."/>
            <person name="Fiddes I."/>
            <person name="Haussler D."/>
            <person name="Eichler E."/>
        </authorList>
    </citation>
    <scope>NUCLEOTIDE SEQUENCE [LARGE SCALE GENOMIC DNA]</scope>
    <source>
        <strain evidence="1">Susie</strain>
    </source>
</reference>
<comment type="caution">
    <text evidence="1">The sequence shown here is derived from an EMBL/GenBank/DDBJ whole genome shotgun (WGS) entry which is preliminary data.</text>
</comment>
<gene>
    <name evidence="1" type="ORF">CR201_G0012103</name>
</gene>
<dbReference type="EMBL" id="NDHI03003397">
    <property type="protein sequence ID" value="PNJ65804.1"/>
    <property type="molecule type" value="Genomic_DNA"/>
</dbReference>